<feature type="transmembrane region" description="Helical" evidence="8">
    <location>
        <begin position="443"/>
        <end position="462"/>
    </location>
</feature>
<protein>
    <submittedName>
        <fullName evidence="10">General substrate transporter</fullName>
    </submittedName>
</protein>
<dbReference type="InterPro" id="IPR005828">
    <property type="entry name" value="MFS_sugar_transport-like"/>
</dbReference>
<gene>
    <name evidence="10" type="ORF">BDZ94DRAFT_1224895</name>
</gene>
<feature type="transmembrane region" description="Helical" evidence="8">
    <location>
        <begin position="104"/>
        <end position="123"/>
    </location>
</feature>
<keyword evidence="3" id="KW-0813">Transport</keyword>
<dbReference type="AlphaFoldDB" id="A0A9P5XX51"/>
<dbReference type="GO" id="GO:0016020">
    <property type="term" value="C:membrane"/>
    <property type="evidence" value="ECO:0007669"/>
    <property type="project" value="UniProtKB-SubCell"/>
</dbReference>
<dbReference type="Pfam" id="PF00083">
    <property type="entry name" value="Sugar_tr"/>
    <property type="match status" value="1"/>
</dbReference>
<dbReference type="PROSITE" id="PS50850">
    <property type="entry name" value="MFS"/>
    <property type="match status" value="1"/>
</dbReference>
<keyword evidence="6 8" id="KW-0472">Membrane</keyword>
<feature type="transmembrane region" description="Helical" evidence="8">
    <location>
        <begin position="68"/>
        <end position="92"/>
    </location>
</feature>
<feature type="transmembrane region" description="Helical" evidence="8">
    <location>
        <begin position="188"/>
        <end position="208"/>
    </location>
</feature>
<evidence type="ECO:0000256" key="8">
    <source>
        <dbReference type="SAM" id="Phobius"/>
    </source>
</evidence>
<feature type="domain" description="Major facilitator superfamily (MFS) profile" evidence="9">
    <location>
        <begin position="20"/>
        <end position="464"/>
    </location>
</feature>
<evidence type="ECO:0000256" key="1">
    <source>
        <dbReference type="ARBA" id="ARBA00004141"/>
    </source>
</evidence>
<evidence type="ECO:0000256" key="4">
    <source>
        <dbReference type="ARBA" id="ARBA00022692"/>
    </source>
</evidence>
<accession>A0A9P5XX51</accession>
<dbReference type="PANTHER" id="PTHR23503:SF8">
    <property type="entry name" value="FACILITATED GLUCOSE TRANSPORTER PROTEIN 1"/>
    <property type="match status" value="1"/>
</dbReference>
<comment type="subcellular location">
    <subcellularLocation>
        <location evidence="1">Membrane</location>
        <topology evidence="1">Multi-pass membrane protein</topology>
    </subcellularLocation>
</comment>
<keyword evidence="11" id="KW-1185">Reference proteome</keyword>
<feature type="transmembrane region" description="Helical" evidence="8">
    <location>
        <begin position="313"/>
        <end position="336"/>
    </location>
</feature>
<evidence type="ECO:0000313" key="11">
    <source>
        <dbReference type="Proteomes" id="UP000807353"/>
    </source>
</evidence>
<sequence>MLDQRKHANSPTFTIYGWTVCFWILIIAFQYGYHIPALNQIQAVLTCKEKPLNAVHYGLPTCISMSEFAFSVVTAIFTVGGLLGSLIANLVMDRWGRRGAVRTSTLLTSLGAGIMGMSGSFGLLCFGRLLVGIGSGVGLCVGPIFLAEIAPSNISGNVGVLTQLGIVLGIMITQAMGLRFATPTEWRLVLIFSSVLSAAQLLLSVFIVESPTWLGSQLRTDEKKWTEGRLWDAALQNDSSSTVERDFLLDQSEAQPEAQRNVAAITVPQLLTTQELRTPLAIICLAMASQQLSGINAVLYYSNAILSKSLPDFGPYVSLGITVVNVLMTFPPIILIERMGRRQLLMISTIGALTSLTAVGFGLNTGLVIIPSLAILVFVMSFAVGLGPIPFVMIPEVSPGYAVSALSSVALSLNWIVNFMVGLLFLPLRNQLSGGDSLKEGRVFYVFVGVLFMSTFALSRLYRR</sequence>
<name>A0A9P5XX51_9AGAR</name>
<reference evidence="10" key="1">
    <citation type="submission" date="2020-11" db="EMBL/GenBank/DDBJ databases">
        <authorList>
            <consortium name="DOE Joint Genome Institute"/>
            <person name="Ahrendt S."/>
            <person name="Riley R."/>
            <person name="Andreopoulos W."/>
            <person name="Labutti K."/>
            <person name="Pangilinan J."/>
            <person name="Ruiz-Duenas F.J."/>
            <person name="Barrasa J.M."/>
            <person name="Sanchez-Garcia M."/>
            <person name="Camarero S."/>
            <person name="Miyauchi S."/>
            <person name="Serrano A."/>
            <person name="Linde D."/>
            <person name="Babiker R."/>
            <person name="Drula E."/>
            <person name="Ayuso-Fernandez I."/>
            <person name="Pacheco R."/>
            <person name="Padilla G."/>
            <person name="Ferreira P."/>
            <person name="Barriuso J."/>
            <person name="Kellner H."/>
            <person name="Castanera R."/>
            <person name="Alfaro M."/>
            <person name="Ramirez L."/>
            <person name="Pisabarro A.G."/>
            <person name="Kuo A."/>
            <person name="Tritt A."/>
            <person name="Lipzen A."/>
            <person name="He G."/>
            <person name="Yan M."/>
            <person name="Ng V."/>
            <person name="Cullen D."/>
            <person name="Martin F."/>
            <person name="Rosso M.-N."/>
            <person name="Henrissat B."/>
            <person name="Hibbett D."/>
            <person name="Martinez A.T."/>
            <person name="Grigoriev I.V."/>
        </authorList>
    </citation>
    <scope>NUCLEOTIDE SEQUENCE</scope>
    <source>
        <strain evidence="10">CBS 247.69</strain>
    </source>
</reference>
<dbReference type="OrthoDB" id="4540492at2759"/>
<dbReference type="Proteomes" id="UP000807353">
    <property type="component" value="Unassembled WGS sequence"/>
</dbReference>
<dbReference type="InterPro" id="IPR036259">
    <property type="entry name" value="MFS_trans_sf"/>
</dbReference>
<keyword evidence="4 8" id="KW-0812">Transmembrane</keyword>
<dbReference type="Gene3D" id="1.20.1250.20">
    <property type="entry name" value="MFS general substrate transporter like domains"/>
    <property type="match status" value="1"/>
</dbReference>
<evidence type="ECO:0000256" key="3">
    <source>
        <dbReference type="ARBA" id="ARBA00022448"/>
    </source>
</evidence>
<feature type="transmembrane region" description="Helical" evidence="8">
    <location>
        <begin position="369"/>
        <end position="389"/>
    </location>
</feature>
<evidence type="ECO:0000256" key="6">
    <source>
        <dbReference type="ARBA" id="ARBA00023136"/>
    </source>
</evidence>
<evidence type="ECO:0000256" key="2">
    <source>
        <dbReference type="ARBA" id="ARBA00010992"/>
    </source>
</evidence>
<evidence type="ECO:0000313" key="10">
    <source>
        <dbReference type="EMBL" id="KAF9459362.1"/>
    </source>
</evidence>
<evidence type="ECO:0000256" key="5">
    <source>
        <dbReference type="ARBA" id="ARBA00022989"/>
    </source>
</evidence>
<proteinExistence type="inferred from homology"/>
<dbReference type="InterPro" id="IPR003663">
    <property type="entry name" value="Sugar/inositol_transpt"/>
</dbReference>
<feature type="transmembrane region" description="Helical" evidence="8">
    <location>
        <begin position="158"/>
        <end position="176"/>
    </location>
</feature>
<comment type="caution">
    <text evidence="10">The sequence shown here is derived from an EMBL/GenBank/DDBJ whole genome shotgun (WGS) entry which is preliminary data.</text>
</comment>
<dbReference type="SUPFAM" id="SSF103473">
    <property type="entry name" value="MFS general substrate transporter"/>
    <property type="match status" value="1"/>
</dbReference>
<feature type="transmembrane region" description="Helical" evidence="8">
    <location>
        <begin position="343"/>
        <end position="363"/>
    </location>
</feature>
<dbReference type="EMBL" id="MU150318">
    <property type="protein sequence ID" value="KAF9459362.1"/>
    <property type="molecule type" value="Genomic_DNA"/>
</dbReference>
<feature type="transmembrane region" description="Helical" evidence="8">
    <location>
        <begin position="401"/>
        <end position="423"/>
    </location>
</feature>
<feature type="transmembrane region" description="Helical" evidence="8">
    <location>
        <begin position="129"/>
        <end position="146"/>
    </location>
</feature>
<feature type="transmembrane region" description="Helical" evidence="8">
    <location>
        <begin position="12"/>
        <end position="33"/>
    </location>
</feature>
<dbReference type="InterPro" id="IPR020846">
    <property type="entry name" value="MFS_dom"/>
</dbReference>
<dbReference type="PANTHER" id="PTHR23503">
    <property type="entry name" value="SOLUTE CARRIER FAMILY 2"/>
    <property type="match status" value="1"/>
</dbReference>
<evidence type="ECO:0000259" key="9">
    <source>
        <dbReference type="PROSITE" id="PS50850"/>
    </source>
</evidence>
<dbReference type="PRINTS" id="PR00171">
    <property type="entry name" value="SUGRTRNSPORT"/>
</dbReference>
<evidence type="ECO:0000256" key="7">
    <source>
        <dbReference type="ARBA" id="ARBA00049119"/>
    </source>
</evidence>
<dbReference type="GO" id="GO:0015149">
    <property type="term" value="F:hexose transmembrane transporter activity"/>
    <property type="evidence" value="ECO:0007669"/>
    <property type="project" value="TreeGrafter"/>
</dbReference>
<organism evidence="10 11">
    <name type="scientific">Collybia nuda</name>
    <dbReference type="NCBI Taxonomy" id="64659"/>
    <lineage>
        <taxon>Eukaryota</taxon>
        <taxon>Fungi</taxon>
        <taxon>Dikarya</taxon>
        <taxon>Basidiomycota</taxon>
        <taxon>Agaricomycotina</taxon>
        <taxon>Agaricomycetes</taxon>
        <taxon>Agaricomycetidae</taxon>
        <taxon>Agaricales</taxon>
        <taxon>Tricholomatineae</taxon>
        <taxon>Clitocybaceae</taxon>
        <taxon>Collybia</taxon>
    </lineage>
</organism>
<comment type="catalytic activity">
    <reaction evidence="7">
        <text>myo-inositol(out) + H(+)(out) = myo-inositol(in) + H(+)(in)</text>
        <dbReference type="Rhea" id="RHEA:60364"/>
        <dbReference type="ChEBI" id="CHEBI:15378"/>
        <dbReference type="ChEBI" id="CHEBI:17268"/>
    </reaction>
</comment>
<keyword evidence="5 8" id="KW-1133">Transmembrane helix</keyword>
<comment type="similarity">
    <text evidence="2">Belongs to the major facilitator superfamily. Sugar transporter (TC 2.A.1.1) family.</text>
</comment>
<dbReference type="InterPro" id="IPR045263">
    <property type="entry name" value="GLUT"/>
</dbReference>
<feature type="transmembrane region" description="Helical" evidence="8">
    <location>
        <begin position="280"/>
        <end position="301"/>
    </location>
</feature>